<accession>A0ABY0IM43</accession>
<keyword evidence="4" id="KW-0547">Nucleotide-binding</keyword>
<keyword evidence="3" id="KW-0808">Transferase</keyword>
<evidence type="ECO:0000313" key="11">
    <source>
        <dbReference type="Proteomes" id="UP000292136"/>
    </source>
</evidence>
<reference evidence="10 11" key="1">
    <citation type="submission" date="2019-02" db="EMBL/GenBank/DDBJ databases">
        <title>Genomic Encyclopedia of Type Strains, Phase IV (KMG-IV): sequencing the most valuable type-strain genomes for metagenomic binning, comparative biology and taxonomic classification.</title>
        <authorList>
            <person name="Goeker M."/>
        </authorList>
    </citation>
    <scope>NUCLEOTIDE SEQUENCE [LARGE SCALE GENOMIC DNA]</scope>
    <source>
        <strain evidence="10 11">DSM 21223</strain>
    </source>
</reference>
<evidence type="ECO:0000256" key="7">
    <source>
        <dbReference type="ARBA" id="ARBA00047663"/>
    </source>
</evidence>
<comment type="catalytic activity">
    <reaction evidence="7 8">
        <text>D-ribulose 5-phosphate + ATP = D-ribulose 1,5-bisphosphate + ADP + H(+)</text>
        <dbReference type="Rhea" id="RHEA:19365"/>
        <dbReference type="ChEBI" id="CHEBI:15378"/>
        <dbReference type="ChEBI" id="CHEBI:30616"/>
        <dbReference type="ChEBI" id="CHEBI:57870"/>
        <dbReference type="ChEBI" id="CHEBI:58121"/>
        <dbReference type="ChEBI" id="CHEBI:456216"/>
        <dbReference type="EC" id="2.7.1.19"/>
    </reaction>
</comment>
<dbReference type="Proteomes" id="UP000292136">
    <property type="component" value="Unassembled WGS sequence"/>
</dbReference>
<sequence length="291" mass="32925">MSAKHPIIAVTGSSGAGTTTVRKTFESIFRREKINGAIVEGDAFHRYTRTEMGQNIEAAEREGRKPPSHFGPEANLLAELETLFREYGEHGTGKIRQYIHGAAEARRWGLPEGYFTPWEAIAPGTDLLFYEGLHGAYQDKQIDVGRHADLLIGVVPIINLEWIQKIHRDTRSRGYSLEAVTHTILRRMPDYVHHITPQFSRTHINFQRVPVVDTSNPFIARDIPSNDESFVVIRFRDPRGVDFPYLLNMIGDAFMSRPNTIVVPGGKQDLAMQLILTPLIWQLVEDRSRGA</sequence>
<dbReference type="SUPFAM" id="SSF52540">
    <property type="entry name" value="P-loop containing nucleoside triphosphate hydrolases"/>
    <property type="match status" value="1"/>
</dbReference>
<dbReference type="NCBIfam" id="NF011997">
    <property type="entry name" value="PRK15453.1"/>
    <property type="match status" value="1"/>
</dbReference>
<dbReference type="InterPro" id="IPR027417">
    <property type="entry name" value="P-loop_NTPase"/>
</dbReference>
<dbReference type="EC" id="2.7.1.19" evidence="2 8"/>
<dbReference type="PRINTS" id="PR00478">
    <property type="entry name" value="PHRIBLKINASE"/>
</dbReference>
<evidence type="ECO:0000256" key="2">
    <source>
        <dbReference type="ARBA" id="ARBA00012042"/>
    </source>
</evidence>
<organism evidence="10 11">
    <name type="scientific">Azospira oryzae</name>
    <dbReference type="NCBI Taxonomy" id="146939"/>
    <lineage>
        <taxon>Bacteria</taxon>
        <taxon>Pseudomonadati</taxon>
        <taxon>Pseudomonadota</taxon>
        <taxon>Betaproteobacteria</taxon>
        <taxon>Rhodocyclales</taxon>
        <taxon>Rhodocyclaceae</taxon>
        <taxon>Azospira</taxon>
    </lineage>
</organism>
<comment type="caution">
    <text evidence="10">The sequence shown here is derived from an EMBL/GenBank/DDBJ whole genome shotgun (WGS) entry which is preliminary data.</text>
</comment>
<evidence type="ECO:0000256" key="8">
    <source>
        <dbReference type="RuleBase" id="RU004082"/>
    </source>
</evidence>
<evidence type="ECO:0000256" key="6">
    <source>
        <dbReference type="ARBA" id="ARBA00022840"/>
    </source>
</evidence>
<protein>
    <recommendedName>
        <fullName evidence="2 8">Phosphoribulokinase</fullName>
        <ecNumber evidence="2 8">2.7.1.19</ecNumber>
    </recommendedName>
</protein>
<evidence type="ECO:0000256" key="1">
    <source>
        <dbReference type="ARBA" id="ARBA00009719"/>
    </source>
</evidence>
<keyword evidence="6" id="KW-0067">ATP-binding</keyword>
<keyword evidence="5" id="KW-0418">Kinase</keyword>
<keyword evidence="11" id="KW-1185">Reference proteome</keyword>
<evidence type="ECO:0000256" key="5">
    <source>
        <dbReference type="ARBA" id="ARBA00022777"/>
    </source>
</evidence>
<dbReference type="Gene3D" id="3.40.50.300">
    <property type="entry name" value="P-loop containing nucleotide triphosphate hydrolases"/>
    <property type="match status" value="1"/>
</dbReference>
<evidence type="ECO:0000313" key="10">
    <source>
        <dbReference type="EMBL" id="RZT75785.1"/>
    </source>
</evidence>
<dbReference type="EMBL" id="SHKM01000003">
    <property type="protein sequence ID" value="RZT75785.1"/>
    <property type="molecule type" value="Genomic_DNA"/>
</dbReference>
<proteinExistence type="inferred from homology"/>
<dbReference type="InterPro" id="IPR006083">
    <property type="entry name" value="PRK/URK"/>
</dbReference>
<dbReference type="PROSITE" id="PS00567">
    <property type="entry name" value="PHOSPHORIBULOKINASE"/>
    <property type="match status" value="1"/>
</dbReference>
<dbReference type="RefSeq" id="WP_014236650.1">
    <property type="nucleotide sequence ID" value="NZ_SHKM01000003.1"/>
</dbReference>
<evidence type="ECO:0000256" key="4">
    <source>
        <dbReference type="ARBA" id="ARBA00022741"/>
    </source>
</evidence>
<evidence type="ECO:0000259" key="9">
    <source>
        <dbReference type="Pfam" id="PF00485"/>
    </source>
</evidence>
<gene>
    <name evidence="10" type="ORF">EV678_2972</name>
</gene>
<dbReference type="InterPro" id="IPR006082">
    <property type="entry name" value="PRK"/>
</dbReference>
<comment type="similarity">
    <text evidence="1 8">Belongs to the phosphoribulokinase family.</text>
</comment>
<feature type="domain" description="Phosphoribulokinase/uridine kinase" evidence="9">
    <location>
        <begin position="7"/>
        <end position="215"/>
    </location>
</feature>
<dbReference type="Pfam" id="PF00485">
    <property type="entry name" value="PRK"/>
    <property type="match status" value="1"/>
</dbReference>
<evidence type="ECO:0000256" key="3">
    <source>
        <dbReference type="ARBA" id="ARBA00022679"/>
    </source>
</evidence>
<name>A0ABY0IM43_9RHOO</name>